<evidence type="ECO:0000313" key="4">
    <source>
        <dbReference type="EMBL" id="AHI57802.1"/>
    </source>
</evidence>
<dbReference type="STRING" id="838561.P344_02270"/>
<dbReference type="EMBL" id="CP006720">
    <property type="protein sequence ID" value="AHI57802.1"/>
    <property type="molecule type" value="Genomic_DNA"/>
</dbReference>
<keyword evidence="2" id="KW-0378">Hydrolase</keyword>
<gene>
    <name evidence="4" type="ORF">P344_02270</name>
</gene>
<dbReference type="InterPro" id="IPR036412">
    <property type="entry name" value="HAD-like_sf"/>
</dbReference>
<comment type="cofactor">
    <cofactor evidence="1">
        <name>Mg(2+)</name>
        <dbReference type="ChEBI" id="CHEBI:18420"/>
    </cofactor>
</comment>
<name>W0GQK3_9MOLU</name>
<dbReference type="PANTHER" id="PTHR47267:SF4">
    <property type="entry name" value="PYRIDOXAL PHOSPHATE PHOSPHATASE YIGL"/>
    <property type="match status" value="1"/>
</dbReference>
<sequence>MNNMNSDIKLVAINLDGNALNSEHEMSLTTLTTLKKLADYNIKLVIASGRPLYQIKSIIDKLVLNNINDFRVAFNGVVVAEELLEKWGDKFKICQEIRNNRTNVEMSSNLRGCSC</sequence>
<dbReference type="Pfam" id="PF08282">
    <property type="entry name" value="Hydrolase_3"/>
    <property type="match status" value="1"/>
</dbReference>
<dbReference type="HOGENOM" id="CLU_2107465_0_0_14"/>
<dbReference type="GO" id="GO:0016787">
    <property type="term" value="F:hydrolase activity"/>
    <property type="evidence" value="ECO:0007669"/>
    <property type="project" value="UniProtKB-KW"/>
</dbReference>
<dbReference type="PANTHER" id="PTHR47267">
    <property type="match status" value="1"/>
</dbReference>
<dbReference type="SUPFAM" id="SSF56784">
    <property type="entry name" value="HAD-like"/>
    <property type="match status" value="1"/>
</dbReference>
<dbReference type="PATRIC" id="fig|838561.3.peg.435"/>
<protein>
    <submittedName>
        <fullName evidence="4">Uncharacterized protein</fullName>
    </submittedName>
</protein>
<dbReference type="KEGG" id="smia:P344_02270"/>
<dbReference type="Gene3D" id="3.40.50.1000">
    <property type="entry name" value="HAD superfamily/HAD-like"/>
    <property type="match status" value="1"/>
</dbReference>
<dbReference type="Proteomes" id="UP000019260">
    <property type="component" value="Chromosome"/>
</dbReference>
<dbReference type="InterPro" id="IPR023214">
    <property type="entry name" value="HAD_sf"/>
</dbReference>
<evidence type="ECO:0000256" key="1">
    <source>
        <dbReference type="ARBA" id="ARBA00001946"/>
    </source>
</evidence>
<keyword evidence="3" id="KW-0460">Magnesium</keyword>
<keyword evidence="5" id="KW-1185">Reference proteome</keyword>
<organism evidence="4 5">
    <name type="scientific">Spiroplasma mirum ATCC 29335</name>
    <dbReference type="NCBI Taxonomy" id="838561"/>
    <lineage>
        <taxon>Bacteria</taxon>
        <taxon>Bacillati</taxon>
        <taxon>Mycoplasmatota</taxon>
        <taxon>Mollicutes</taxon>
        <taxon>Entomoplasmatales</taxon>
        <taxon>Spiroplasmataceae</taxon>
        <taxon>Spiroplasma</taxon>
    </lineage>
</organism>
<evidence type="ECO:0000313" key="5">
    <source>
        <dbReference type="Proteomes" id="UP000019260"/>
    </source>
</evidence>
<accession>W0GQK3</accession>
<proteinExistence type="predicted"/>
<dbReference type="KEGG" id="smir:SMM_0381"/>
<reference evidence="4 5" key="1">
    <citation type="submission" date="2013-09" db="EMBL/GenBank/DDBJ databases">
        <title>Complete genome sequence of Spiroplasma mirum suckling mouse cataract agent.</title>
        <authorList>
            <person name="Landry C.A."/>
            <person name="Bastian F.O."/>
            <person name="Thune R.L."/>
        </authorList>
    </citation>
    <scope>NUCLEOTIDE SEQUENCE [LARGE SCALE GENOMIC DNA]</scope>
    <source>
        <strain evidence="4 5">SMCA</strain>
    </source>
</reference>
<evidence type="ECO:0000256" key="3">
    <source>
        <dbReference type="ARBA" id="ARBA00022842"/>
    </source>
</evidence>
<dbReference type="eggNOG" id="COG0561">
    <property type="taxonomic scope" value="Bacteria"/>
</dbReference>
<dbReference type="AlphaFoldDB" id="W0GQK3"/>
<evidence type="ECO:0000256" key="2">
    <source>
        <dbReference type="ARBA" id="ARBA00022801"/>
    </source>
</evidence>